<proteinExistence type="predicted"/>
<evidence type="ECO:0000256" key="1">
    <source>
        <dbReference type="SAM" id="SignalP"/>
    </source>
</evidence>
<evidence type="ECO:0000313" key="3">
    <source>
        <dbReference type="Proteomes" id="UP001054902"/>
    </source>
</evidence>
<dbReference type="Proteomes" id="UP001054902">
    <property type="component" value="Unassembled WGS sequence"/>
</dbReference>
<evidence type="ECO:0000313" key="2">
    <source>
        <dbReference type="EMBL" id="GFH48884.1"/>
    </source>
</evidence>
<dbReference type="Gene3D" id="3.40.1000.10">
    <property type="entry name" value="Mog1/PsbP, alpha/beta/alpha sandwich"/>
    <property type="match status" value="1"/>
</dbReference>
<evidence type="ECO:0008006" key="4">
    <source>
        <dbReference type="Google" id="ProtNLM"/>
    </source>
</evidence>
<sequence length="282" mass="30323">MVKISLCTLAAFVGAANAFAPMPANSVVSSTQLAMSEANMEADSRRSFLSKAAGSAAIVALGLTEAPEGAHAASLKKVNARLSQYGLPTMDSVPGGFSPLAEVWGKGKNRDPLLVSFVHPSDWVVTLPSQDVNGEDGTIQAGEYAKGDTATFFVYSEPGKVENLAQAPKELFQKALIKSISQKGDNLYQNFKVTKLVPKTVNGQDYMICDFKYELLTGAGFEVDRVGVASVTSVGDNVEVLWCASTRQRYKKTEEQLRTMADSFRCYSGGLDNAKIDYGDNY</sequence>
<reference evidence="2 3" key="1">
    <citation type="journal article" date="2021" name="Sci. Rep.">
        <title>The genome of the diatom Chaetoceros tenuissimus carries an ancient integrated fragment of an extant virus.</title>
        <authorList>
            <person name="Hongo Y."/>
            <person name="Kimura K."/>
            <person name="Takaki Y."/>
            <person name="Yoshida Y."/>
            <person name="Baba S."/>
            <person name="Kobayashi G."/>
            <person name="Nagasaki K."/>
            <person name="Hano T."/>
            <person name="Tomaru Y."/>
        </authorList>
    </citation>
    <scope>NUCLEOTIDE SEQUENCE [LARGE SCALE GENOMIC DNA]</scope>
    <source>
        <strain evidence="2 3">NIES-3715</strain>
    </source>
</reference>
<dbReference type="PROSITE" id="PS51318">
    <property type="entry name" value="TAT"/>
    <property type="match status" value="1"/>
</dbReference>
<organism evidence="2 3">
    <name type="scientific">Chaetoceros tenuissimus</name>
    <dbReference type="NCBI Taxonomy" id="426638"/>
    <lineage>
        <taxon>Eukaryota</taxon>
        <taxon>Sar</taxon>
        <taxon>Stramenopiles</taxon>
        <taxon>Ochrophyta</taxon>
        <taxon>Bacillariophyta</taxon>
        <taxon>Coscinodiscophyceae</taxon>
        <taxon>Chaetocerotophycidae</taxon>
        <taxon>Chaetocerotales</taxon>
        <taxon>Chaetocerotaceae</taxon>
        <taxon>Chaetoceros</taxon>
    </lineage>
</organism>
<name>A0AAD3CQE0_9STRA</name>
<keyword evidence="1" id="KW-0732">Signal</keyword>
<gene>
    <name evidence="2" type="ORF">CTEN210_05360</name>
</gene>
<feature type="chain" id="PRO_5041949022" description="PsbP C-terminal domain-containing protein" evidence="1">
    <location>
        <begin position="19"/>
        <end position="282"/>
    </location>
</feature>
<keyword evidence="3" id="KW-1185">Reference proteome</keyword>
<dbReference type="AlphaFoldDB" id="A0AAD3CQE0"/>
<accession>A0AAD3CQE0</accession>
<feature type="signal peptide" evidence="1">
    <location>
        <begin position="1"/>
        <end position="18"/>
    </location>
</feature>
<dbReference type="EMBL" id="BLLK01000029">
    <property type="protein sequence ID" value="GFH48884.1"/>
    <property type="molecule type" value="Genomic_DNA"/>
</dbReference>
<protein>
    <recommendedName>
        <fullName evidence="4">PsbP C-terminal domain-containing protein</fullName>
    </recommendedName>
</protein>
<comment type="caution">
    <text evidence="2">The sequence shown here is derived from an EMBL/GenBank/DDBJ whole genome shotgun (WGS) entry which is preliminary data.</text>
</comment>
<dbReference type="InterPro" id="IPR006311">
    <property type="entry name" value="TAT_signal"/>
</dbReference>